<gene>
    <name evidence="2" type="ORF">GBAR_LOCUS723</name>
</gene>
<evidence type="ECO:0000259" key="1">
    <source>
        <dbReference type="Pfam" id="PF05448"/>
    </source>
</evidence>
<dbReference type="PANTHER" id="PTHR40111">
    <property type="entry name" value="CEPHALOSPORIN-C DEACETYLASE"/>
    <property type="match status" value="1"/>
</dbReference>
<comment type="caution">
    <text evidence="2">The sequence shown here is derived from an EMBL/GenBank/DDBJ whole genome shotgun (WGS) entry which is preliminary data.</text>
</comment>
<dbReference type="InterPro" id="IPR039069">
    <property type="entry name" value="CE7"/>
</dbReference>
<reference evidence="2" key="1">
    <citation type="submission" date="2023-03" db="EMBL/GenBank/DDBJ databases">
        <authorList>
            <person name="Steffen K."/>
            <person name="Cardenas P."/>
        </authorList>
    </citation>
    <scope>NUCLEOTIDE SEQUENCE</scope>
</reference>
<dbReference type="GO" id="GO:0052689">
    <property type="term" value="F:carboxylic ester hydrolase activity"/>
    <property type="evidence" value="ECO:0007669"/>
    <property type="project" value="TreeGrafter"/>
</dbReference>
<feature type="domain" description="Acetyl xylan esterase" evidence="1">
    <location>
        <begin position="7"/>
        <end position="297"/>
    </location>
</feature>
<sequence length="308" mass="34189">MPKVAADQYVTKVRKPDDIDRFWDDVLAETAKIDLEPEVVYDPLRSTARIDVYEVFFTSLDRVRIAGWYAVPRQREGRLPGLIQVPGYNMEPPVPKNWAARGYAAFSVAPRGKLRSNRQFNPGYPGLLTYGMVDRNTYSYRGFYMDACRAVDFLLGRDEVNGARIGITGHSQGGGLTVSTAALRPEITAAAAGAPYLCGYMDAIELTDAYPYQEIADYLRLNPDSRQQVEDTLAYFDGINLAHRITCPIIVSVGLQDSTCPPETGYAMFNAIASSDKQIYGYDGHGHDANNHEHAAVVDAFLAKHLQH</sequence>
<evidence type="ECO:0000313" key="3">
    <source>
        <dbReference type="Proteomes" id="UP001174909"/>
    </source>
</evidence>
<dbReference type="GO" id="GO:0005976">
    <property type="term" value="P:polysaccharide metabolic process"/>
    <property type="evidence" value="ECO:0007669"/>
    <property type="project" value="TreeGrafter"/>
</dbReference>
<organism evidence="2 3">
    <name type="scientific">Geodia barretti</name>
    <name type="common">Barrett's horny sponge</name>
    <dbReference type="NCBI Taxonomy" id="519541"/>
    <lineage>
        <taxon>Eukaryota</taxon>
        <taxon>Metazoa</taxon>
        <taxon>Porifera</taxon>
        <taxon>Demospongiae</taxon>
        <taxon>Heteroscleromorpha</taxon>
        <taxon>Tetractinellida</taxon>
        <taxon>Astrophorina</taxon>
        <taxon>Geodiidae</taxon>
        <taxon>Geodia</taxon>
    </lineage>
</organism>
<evidence type="ECO:0000313" key="2">
    <source>
        <dbReference type="EMBL" id="CAI7991415.1"/>
    </source>
</evidence>
<dbReference type="AlphaFoldDB" id="A0AA35QUD4"/>
<dbReference type="InterPro" id="IPR029058">
    <property type="entry name" value="AB_hydrolase_fold"/>
</dbReference>
<dbReference type="EMBL" id="CASHTH010000113">
    <property type="protein sequence ID" value="CAI7991415.1"/>
    <property type="molecule type" value="Genomic_DNA"/>
</dbReference>
<dbReference type="Pfam" id="PF05448">
    <property type="entry name" value="AXE1"/>
    <property type="match status" value="1"/>
</dbReference>
<dbReference type="InterPro" id="IPR008391">
    <property type="entry name" value="AXE1_dom"/>
</dbReference>
<keyword evidence="3" id="KW-1185">Reference proteome</keyword>
<dbReference type="Gene3D" id="3.40.50.1820">
    <property type="entry name" value="alpha/beta hydrolase"/>
    <property type="match status" value="1"/>
</dbReference>
<dbReference type="SUPFAM" id="SSF53474">
    <property type="entry name" value="alpha/beta-Hydrolases"/>
    <property type="match status" value="1"/>
</dbReference>
<dbReference type="PANTHER" id="PTHR40111:SF1">
    <property type="entry name" value="CEPHALOSPORIN-C DEACETYLASE"/>
    <property type="match status" value="1"/>
</dbReference>
<name>A0AA35QUD4_GEOBA</name>
<dbReference type="Proteomes" id="UP001174909">
    <property type="component" value="Unassembled WGS sequence"/>
</dbReference>
<proteinExistence type="predicted"/>
<protein>
    <submittedName>
        <fullName evidence="2">Cephalosporin-C deacetylase</fullName>
    </submittedName>
</protein>
<accession>A0AA35QUD4</accession>